<keyword evidence="8 17" id="KW-0460">Magnesium</keyword>
<keyword evidence="10 17" id="KW-0573">Peptidoglycan synthesis</keyword>
<evidence type="ECO:0000256" key="11">
    <source>
        <dbReference type="ARBA" id="ARBA00023268"/>
    </source>
</evidence>
<keyword evidence="21" id="KW-1185">Reference proteome</keyword>
<comment type="catalytic activity">
    <reaction evidence="15 17">
        <text>N-acetyl-alpha-D-glucosamine 1-phosphate + UTP + H(+) = UDP-N-acetyl-alpha-D-glucosamine + diphosphate</text>
        <dbReference type="Rhea" id="RHEA:13509"/>
        <dbReference type="ChEBI" id="CHEBI:15378"/>
        <dbReference type="ChEBI" id="CHEBI:33019"/>
        <dbReference type="ChEBI" id="CHEBI:46398"/>
        <dbReference type="ChEBI" id="CHEBI:57705"/>
        <dbReference type="ChEBI" id="CHEBI:57776"/>
        <dbReference type="EC" id="2.7.7.23"/>
    </reaction>
</comment>
<comment type="cofactor">
    <cofactor evidence="17">
        <name>Mg(2+)</name>
        <dbReference type="ChEBI" id="CHEBI:18420"/>
    </cofactor>
    <text evidence="17">Binds 1 Mg(2+) ion per subunit.</text>
</comment>
<dbReference type="InterPro" id="IPR025877">
    <property type="entry name" value="MobA-like_NTP_Trfase"/>
</dbReference>
<feature type="binding site" evidence="17">
    <location>
        <position position="254"/>
    </location>
    <ligand>
        <name>Mg(2+)</name>
        <dbReference type="ChEBI" id="CHEBI:18420"/>
    </ligand>
</feature>
<evidence type="ECO:0000256" key="5">
    <source>
        <dbReference type="ARBA" id="ARBA00022695"/>
    </source>
</evidence>
<sequence length="521" mass="53939">MSEHRRQPLTVVVLAAGEGTRMKSAATPKVLHGFAGRSLLGHVLAAVDPLEPDRTAVVVGHRREAVTSHLHDIAPSAIPVVQAEQHGTGHAVRIALSHLAELGRPGEQSRTDPGRPTASGGTVLVLPGDAPLLTSAALSHLLIEHERTGAAATMLNSVVDDPTGYGRVIRTADGSGVSRVVEHADADADELAVREVSALVYAFDADLLADAVNRLSRANAQGEEYLPDVIGIFVAEGRTVGATLAPAAETAGVNDRVQLAYAHRTYNQRLLEQHMRNGVTVLDPATTWVDATVSLAPDVVLKPNVQLEGATSVGGGSAIGPDSTITDSRIGSHSVLQRVVAHHAEVGSGVTVGPYAYLRPGTVLADRVHVGTYVETKNADVGTGTKIPHLTYVGDATIGEHTNIGAASVFVNYDGVNKHHTVIGSHARTGADNMFVAPVTVGDGAYTAAGSVIIDDVPPGAMAVARAKQRNVAGWVQRRRAGTPAADAATAAATEASPAAPATAPEPPSDRPTTDRFTANP</sequence>
<evidence type="ECO:0000256" key="17">
    <source>
        <dbReference type="HAMAP-Rule" id="MF_01631"/>
    </source>
</evidence>
<evidence type="ECO:0000313" key="20">
    <source>
        <dbReference type="EMBL" id="UQX89337.1"/>
    </source>
</evidence>
<evidence type="ECO:0000256" key="4">
    <source>
        <dbReference type="ARBA" id="ARBA00022679"/>
    </source>
</evidence>
<dbReference type="PANTHER" id="PTHR43584:SF3">
    <property type="entry name" value="BIFUNCTIONAL PROTEIN GLMU"/>
    <property type="match status" value="1"/>
</dbReference>
<feature type="region of interest" description="Disordered" evidence="18">
    <location>
        <begin position="476"/>
        <end position="521"/>
    </location>
</feature>
<comment type="function">
    <text evidence="16 17">Catalyzes the last two sequential reactions in the de novo biosynthetic pathway for UDP-N-acetylglucosamine (UDP-GlcNAc). The C-terminal domain catalyzes the transfer of acetyl group from acetyl coenzyme A to glucosamine-1-phosphate (GlcN-1-P) to produce N-acetylglucosamine-1-phosphate (GlcNAc-1-P), which is converted into UDP-GlcNAc by the transfer of uridine 5-monophosphate (from uridine 5-triphosphate), a reaction catalyzed by the N-terminal domain.</text>
</comment>
<comment type="similarity">
    <text evidence="2 17">In the N-terminal section; belongs to the N-acetylglucosamine-1-phosphate uridyltransferase family.</text>
</comment>
<comment type="pathway">
    <text evidence="17">Bacterial outer membrane biogenesis; LPS lipid A biosynthesis.</text>
</comment>
<feature type="binding site" evidence="17">
    <location>
        <begin position="14"/>
        <end position="17"/>
    </location>
    <ligand>
        <name>UDP-N-acetyl-alpha-D-glucosamine</name>
        <dbReference type="ChEBI" id="CHEBI:57705"/>
    </ligand>
</feature>
<comment type="catalytic activity">
    <reaction evidence="14 17">
        <text>alpha-D-glucosamine 1-phosphate + acetyl-CoA = N-acetyl-alpha-D-glucosamine 1-phosphate + CoA + H(+)</text>
        <dbReference type="Rhea" id="RHEA:13725"/>
        <dbReference type="ChEBI" id="CHEBI:15378"/>
        <dbReference type="ChEBI" id="CHEBI:57287"/>
        <dbReference type="ChEBI" id="CHEBI:57288"/>
        <dbReference type="ChEBI" id="CHEBI:57776"/>
        <dbReference type="ChEBI" id="CHEBI:58516"/>
        <dbReference type="EC" id="2.3.1.157"/>
    </reaction>
</comment>
<feature type="binding site" evidence="17">
    <location>
        <position position="392"/>
    </location>
    <ligand>
        <name>UDP-N-acetyl-alpha-D-glucosamine</name>
        <dbReference type="ChEBI" id="CHEBI:57705"/>
    </ligand>
</feature>
<evidence type="ECO:0000256" key="1">
    <source>
        <dbReference type="ARBA" id="ARBA00007707"/>
    </source>
</evidence>
<feature type="region of interest" description="N-acetyltransferase" evidence="17">
    <location>
        <begin position="278"/>
        <end position="521"/>
    </location>
</feature>
<keyword evidence="13 17" id="KW-0961">Cell wall biogenesis/degradation</keyword>
<feature type="binding site" evidence="17">
    <location>
        <position position="406"/>
    </location>
    <ligand>
        <name>acetyl-CoA</name>
        <dbReference type="ChEBI" id="CHEBI:57288"/>
    </ligand>
</feature>
<comment type="pathway">
    <text evidence="17">Nucleotide-sugar biosynthesis; UDP-N-acetyl-alpha-D-glucosamine biosynthesis; UDP-N-acetyl-alpha-D-glucosamine from N-acetyl-alpha-D-glucosamine 1-phosphate: step 1/1.</text>
</comment>
<evidence type="ECO:0000256" key="16">
    <source>
        <dbReference type="ARBA" id="ARBA00049628"/>
    </source>
</evidence>
<keyword evidence="6 17" id="KW-0479">Metal-binding</keyword>
<dbReference type="InterPro" id="IPR029044">
    <property type="entry name" value="Nucleotide-diphossugar_trans"/>
</dbReference>
<evidence type="ECO:0000256" key="2">
    <source>
        <dbReference type="ARBA" id="ARBA00007947"/>
    </source>
</evidence>
<feature type="compositionally biased region" description="Low complexity" evidence="18">
    <location>
        <begin position="483"/>
        <end position="503"/>
    </location>
</feature>
<evidence type="ECO:0000256" key="15">
    <source>
        <dbReference type="ARBA" id="ARBA00048493"/>
    </source>
</evidence>
<keyword evidence="9 17" id="KW-0133">Cell shape</keyword>
<dbReference type="CDD" id="cd03353">
    <property type="entry name" value="LbH_GlmU_C"/>
    <property type="match status" value="1"/>
</dbReference>
<feature type="binding site" evidence="17">
    <location>
        <position position="182"/>
    </location>
    <ligand>
        <name>UDP-N-acetyl-alpha-D-glucosamine</name>
        <dbReference type="ChEBI" id="CHEBI:57705"/>
    </ligand>
</feature>
<dbReference type="SUPFAM" id="SSF53448">
    <property type="entry name" value="Nucleotide-diphospho-sugar transferases"/>
    <property type="match status" value="1"/>
</dbReference>
<feature type="binding site" evidence="17">
    <location>
        <position position="377"/>
    </location>
    <ligand>
        <name>UDP-N-acetyl-alpha-D-glucosamine</name>
        <dbReference type="ChEBI" id="CHEBI:57705"/>
    </ligand>
</feature>
<comment type="subcellular location">
    <subcellularLocation>
        <location evidence="17">Cytoplasm</location>
    </subcellularLocation>
</comment>
<feature type="region of interest" description="Linker" evidence="17">
    <location>
        <begin position="257"/>
        <end position="277"/>
    </location>
</feature>
<dbReference type="SUPFAM" id="SSF51161">
    <property type="entry name" value="Trimeric LpxA-like enzymes"/>
    <property type="match status" value="1"/>
</dbReference>
<dbReference type="NCBIfam" id="TIGR01173">
    <property type="entry name" value="glmU"/>
    <property type="match status" value="1"/>
</dbReference>
<keyword evidence="4 17" id="KW-0808">Transferase</keyword>
<evidence type="ECO:0000256" key="8">
    <source>
        <dbReference type="ARBA" id="ARBA00022842"/>
    </source>
</evidence>
<dbReference type="Proteomes" id="UP001056336">
    <property type="component" value="Chromosome"/>
</dbReference>
<feature type="binding site" evidence="17">
    <location>
        <position position="359"/>
    </location>
    <ligand>
        <name>UDP-N-acetyl-alpha-D-glucosamine</name>
        <dbReference type="ChEBI" id="CHEBI:57705"/>
    </ligand>
</feature>
<keyword evidence="12 17" id="KW-0012">Acyltransferase</keyword>
<comment type="similarity">
    <text evidence="1 17">In the C-terminal section; belongs to the transferase hexapeptide repeat family.</text>
</comment>
<feature type="binding site" evidence="17">
    <location>
        <position position="82"/>
    </location>
    <ligand>
        <name>UDP-N-acetyl-alpha-D-glucosamine</name>
        <dbReference type="ChEBI" id="CHEBI:57705"/>
    </ligand>
</feature>
<dbReference type="PANTHER" id="PTHR43584">
    <property type="entry name" value="NUCLEOTIDYL TRANSFERASE"/>
    <property type="match status" value="1"/>
</dbReference>
<dbReference type="InterPro" id="IPR011004">
    <property type="entry name" value="Trimer_LpxA-like_sf"/>
</dbReference>
<proteinExistence type="inferred from homology"/>
<feature type="active site" description="Proton acceptor" evidence="17">
    <location>
        <position position="389"/>
    </location>
</feature>
<evidence type="ECO:0000256" key="13">
    <source>
        <dbReference type="ARBA" id="ARBA00023316"/>
    </source>
</evidence>
<evidence type="ECO:0000256" key="14">
    <source>
        <dbReference type="ARBA" id="ARBA00048247"/>
    </source>
</evidence>
<dbReference type="EC" id="2.3.1.157" evidence="17"/>
<feature type="binding site" evidence="17">
    <location>
        <position position="403"/>
    </location>
    <ligand>
        <name>UDP-N-acetyl-alpha-D-glucosamine</name>
        <dbReference type="ChEBI" id="CHEBI:57705"/>
    </ligand>
</feature>
<reference evidence="20" key="1">
    <citation type="journal article" date="2018" name="Int. J. Syst. Evol. Microbiol.">
        <title>Jatrophihabitans telluris sp. nov., isolated from sediment soil of lava forest wetlands and the emended description of the genus Jatrophihabitans.</title>
        <authorList>
            <person name="Lee K.C."/>
            <person name="Suh M.K."/>
            <person name="Eom M.K."/>
            <person name="Kim K.K."/>
            <person name="Kim J.S."/>
            <person name="Kim D.S."/>
            <person name="Ko S.H."/>
            <person name="Shin Y.K."/>
            <person name="Lee J.S."/>
        </authorList>
    </citation>
    <scope>NUCLEOTIDE SEQUENCE</scope>
    <source>
        <strain evidence="20">N237</strain>
    </source>
</reference>
<keyword evidence="3 17" id="KW-0963">Cytoplasm</keyword>
<comment type="pathway">
    <text evidence="17">Nucleotide-sugar biosynthesis; UDP-N-acetyl-alpha-D-glucosamine biosynthesis; N-acetyl-alpha-D-glucosamine 1-phosphate from alpha-D-glucosamine 6-phosphate (route II): step 2/2.</text>
</comment>
<dbReference type="EMBL" id="CP097332">
    <property type="protein sequence ID" value="UQX89337.1"/>
    <property type="molecule type" value="Genomic_DNA"/>
</dbReference>
<feature type="binding site" evidence="17">
    <location>
        <begin position="412"/>
        <end position="413"/>
    </location>
    <ligand>
        <name>acetyl-CoA</name>
        <dbReference type="ChEBI" id="CHEBI:57288"/>
    </ligand>
</feature>
<dbReference type="EC" id="2.7.7.23" evidence="17"/>
<evidence type="ECO:0000259" key="19">
    <source>
        <dbReference type="Pfam" id="PF12804"/>
    </source>
</evidence>
<gene>
    <name evidence="17 20" type="primary">glmU</name>
    <name evidence="20" type="ORF">M6D93_04865</name>
</gene>
<dbReference type="GO" id="GO:0003977">
    <property type="term" value="F:UDP-N-acetylglucosamine diphosphorylase activity"/>
    <property type="evidence" value="ECO:0007669"/>
    <property type="project" value="UniProtKB-EC"/>
</dbReference>
<keyword evidence="5 17" id="KW-0548">Nucleotidyltransferase</keyword>
<evidence type="ECO:0000256" key="9">
    <source>
        <dbReference type="ARBA" id="ARBA00022960"/>
    </source>
</evidence>
<feature type="binding site" evidence="17">
    <location>
        <position position="129"/>
    </location>
    <ligand>
        <name>Mg(2+)</name>
        <dbReference type="ChEBI" id="CHEBI:18420"/>
    </ligand>
</feature>
<organism evidence="20 21">
    <name type="scientific">Jatrophihabitans telluris</name>
    <dbReference type="NCBI Taxonomy" id="2038343"/>
    <lineage>
        <taxon>Bacteria</taxon>
        <taxon>Bacillati</taxon>
        <taxon>Actinomycetota</taxon>
        <taxon>Actinomycetes</taxon>
        <taxon>Jatrophihabitantales</taxon>
        <taxon>Jatrophihabitantaceae</taxon>
        <taxon>Jatrophihabitans</taxon>
    </lineage>
</organism>
<feature type="domain" description="MobA-like NTP transferase" evidence="19">
    <location>
        <begin position="11"/>
        <end position="155"/>
    </location>
</feature>
<dbReference type="Gene3D" id="2.160.10.10">
    <property type="entry name" value="Hexapeptide repeat proteins"/>
    <property type="match status" value="1"/>
</dbReference>
<feature type="binding site" evidence="17">
    <location>
        <position position="449"/>
    </location>
    <ligand>
        <name>acetyl-CoA</name>
        <dbReference type="ChEBI" id="CHEBI:57288"/>
    </ligand>
</feature>
<name>A0ABY4R1Y6_9ACTN</name>
<evidence type="ECO:0000256" key="10">
    <source>
        <dbReference type="ARBA" id="ARBA00022984"/>
    </source>
</evidence>
<evidence type="ECO:0000256" key="3">
    <source>
        <dbReference type="ARBA" id="ARBA00022490"/>
    </source>
</evidence>
<evidence type="ECO:0000256" key="12">
    <source>
        <dbReference type="ARBA" id="ARBA00023315"/>
    </source>
</evidence>
<feature type="binding site" evidence="17">
    <location>
        <position position="466"/>
    </location>
    <ligand>
        <name>acetyl-CoA</name>
        <dbReference type="ChEBI" id="CHEBI:57288"/>
    </ligand>
</feature>
<dbReference type="Pfam" id="PF12804">
    <property type="entry name" value="NTP_transf_3"/>
    <property type="match status" value="1"/>
</dbReference>
<evidence type="ECO:0000256" key="7">
    <source>
        <dbReference type="ARBA" id="ARBA00022737"/>
    </source>
</evidence>
<keyword evidence="7 17" id="KW-0677">Repeat</keyword>
<dbReference type="InterPro" id="IPR038009">
    <property type="entry name" value="GlmU_C_LbH"/>
</dbReference>
<accession>A0ABY4R1Y6</accession>
<dbReference type="CDD" id="cd02540">
    <property type="entry name" value="GT2_GlmU_N_bac"/>
    <property type="match status" value="1"/>
</dbReference>
<feature type="binding site" evidence="17">
    <location>
        <position position="29"/>
    </location>
    <ligand>
        <name>UDP-N-acetyl-alpha-D-glucosamine</name>
        <dbReference type="ChEBI" id="CHEBI:57705"/>
    </ligand>
</feature>
<feature type="binding site" evidence="17">
    <location>
        <position position="254"/>
    </location>
    <ligand>
        <name>UDP-N-acetyl-alpha-D-glucosamine</name>
        <dbReference type="ChEBI" id="CHEBI:57705"/>
    </ligand>
</feature>
<evidence type="ECO:0000256" key="6">
    <source>
        <dbReference type="ARBA" id="ARBA00022723"/>
    </source>
</evidence>
<comment type="subunit">
    <text evidence="17">Homotrimer.</text>
</comment>
<keyword evidence="11 17" id="KW-0511">Multifunctional enzyme</keyword>
<evidence type="ECO:0000256" key="18">
    <source>
        <dbReference type="SAM" id="MobiDB-lite"/>
    </source>
</evidence>
<reference evidence="20" key="2">
    <citation type="submission" date="2022-05" db="EMBL/GenBank/DDBJ databases">
        <authorList>
            <person name="Kim J.-S."/>
            <person name="Lee K."/>
            <person name="Suh M."/>
            <person name="Eom M."/>
            <person name="Kim J.-S."/>
            <person name="Kim D.-S."/>
            <person name="Ko S.-H."/>
            <person name="Shin Y."/>
            <person name="Lee J.-S."/>
        </authorList>
    </citation>
    <scope>NUCLEOTIDE SEQUENCE</scope>
    <source>
        <strain evidence="20">N237</strain>
    </source>
</reference>
<evidence type="ECO:0000313" key="21">
    <source>
        <dbReference type="Proteomes" id="UP001056336"/>
    </source>
</evidence>
<feature type="binding site" evidence="17">
    <location>
        <position position="166"/>
    </location>
    <ligand>
        <name>UDP-N-acetyl-alpha-D-glucosamine</name>
        <dbReference type="ChEBI" id="CHEBI:57705"/>
    </ligand>
</feature>
<protein>
    <recommendedName>
        <fullName evidence="17">Bifunctional protein GlmU</fullName>
    </recommendedName>
    <domain>
        <recommendedName>
            <fullName evidence="17">UDP-N-acetylglucosamine pyrophosphorylase</fullName>
            <ecNumber evidence="17">2.7.7.23</ecNumber>
        </recommendedName>
        <alternativeName>
            <fullName evidence="17">N-acetylglucosamine-1-phosphate uridyltransferase</fullName>
        </alternativeName>
    </domain>
    <domain>
        <recommendedName>
            <fullName evidence="17">Glucosamine-1-phosphate N-acetyltransferase</fullName>
            <ecNumber evidence="17">2.3.1.157</ecNumber>
        </recommendedName>
    </domain>
</protein>
<dbReference type="InterPro" id="IPR005882">
    <property type="entry name" value="Bifunctional_GlmU"/>
</dbReference>
<dbReference type="Gene3D" id="3.90.550.10">
    <property type="entry name" value="Spore Coat Polysaccharide Biosynthesis Protein SpsA, Chain A"/>
    <property type="match status" value="1"/>
</dbReference>
<dbReference type="NCBIfam" id="NF010932">
    <property type="entry name" value="PRK14352.1"/>
    <property type="match status" value="1"/>
</dbReference>
<dbReference type="HAMAP" id="MF_01631">
    <property type="entry name" value="GlmU"/>
    <property type="match status" value="1"/>
</dbReference>
<comment type="caution">
    <text evidence="17">Lacks conserved residue(s) required for the propagation of feature annotation.</text>
</comment>
<feature type="binding site" evidence="17">
    <location>
        <begin position="87"/>
        <end position="88"/>
    </location>
    <ligand>
        <name>UDP-N-acetyl-alpha-D-glucosamine</name>
        <dbReference type="ChEBI" id="CHEBI:57705"/>
    </ligand>
</feature>
<dbReference type="InterPro" id="IPR050065">
    <property type="entry name" value="GlmU-like"/>
</dbReference>
<feature type="region of interest" description="Pyrophosphorylase" evidence="17">
    <location>
        <begin position="1"/>
        <end position="256"/>
    </location>
</feature>